<dbReference type="Proteomes" id="UP000546162">
    <property type="component" value="Unassembled WGS sequence"/>
</dbReference>
<dbReference type="CDD" id="cd07043">
    <property type="entry name" value="STAS_anti-anti-sigma_factors"/>
    <property type="match status" value="1"/>
</dbReference>
<keyword evidence="3" id="KW-1185">Reference proteome</keyword>
<evidence type="ECO:0000313" key="2">
    <source>
        <dbReference type="EMBL" id="MBB4740587.1"/>
    </source>
</evidence>
<proteinExistence type="predicted"/>
<organism evidence="2 3">
    <name type="scientific">Actinoplanes octamycinicus</name>
    <dbReference type="NCBI Taxonomy" id="135948"/>
    <lineage>
        <taxon>Bacteria</taxon>
        <taxon>Bacillati</taxon>
        <taxon>Actinomycetota</taxon>
        <taxon>Actinomycetes</taxon>
        <taxon>Micromonosporales</taxon>
        <taxon>Micromonosporaceae</taxon>
        <taxon>Actinoplanes</taxon>
    </lineage>
</organism>
<protein>
    <submittedName>
        <fullName evidence="2">Anti-anti-sigma factor</fullName>
    </submittedName>
</protein>
<dbReference type="InterPro" id="IPR052746">
    <property type="entry name" value="MlaB_ABC_Transporter"/>
</dbReference>
<dbReference type="AlphaFoldDB" id="A0A7W7GYR8"/>
<dbReference type="PROSITE" id="PS50801">
    <property type="entry name" value="STAS"/>
    <property type="match status" value="1"/>
</dbReference>
<dbReference type="EMBL" id="JACHNB010000001">
    <property type="protein sequence ID" value="MBB4740587.1"/>
    <property type="molecule type" value="Genomic_DNA"/>
</dbReference>
<gene>
    <name evidence="2" type="ORF">BJY16_004046</name>
</gene>
<name>A0A7W7GYR8_9ACTN</name>
<dbReference type="SUPFAM" id="SSF52091">
    <property type="entry name" value="SpoIIaa-like"/>
    <property type="match status" value="1"/>
</dbReference>
<dbReference type="RefSeq" id="WP_185041165.1">
    <property type="nucleotide sequence ID" value="NZ_BAABFG010000005.1"/>
</dbReference>
<evidence type="ECO:0000259" key="1">
    <source>
        <dbReference type="PROSITE" id="PS50801"/>
    </source>
</evidence>
<dbReference type="InterPro" id="IPR002645">
    <property type="entry name" value="STAS_dom"/>
</dbReference>
<sequence length="113" mass="11592">MASFEARTAAQPGRITVLLAGDCDLTARDRLTAVLLDAVSHSAVVFVDVSDVGFLDSTGVHALVTAHHAARARDGGLYLTGATGTVAAVLELTGLDALLRAPAEESAEKGRHA</sequence>
<feature type="domain" description="STAS" evidence="1">
    <location>
        <begin position="4"/>
        <end position="113"/>
    </location>
</feature>
<comment type="caution">
    <text evidence="2">The sequence shown here is derived from an EMBL/GenBank/DDBJ whole genome shotgun (WGS) entry which is preliminary data.</text>
</comment>
<dbReference type="InterPro" id="IPR058548">
    <property type="entry name" value="MlaB-like_STAS"/>
</dbReference>
<dbReference type="PANTHER" id="PTHR35849">
    <property type="entry name" value="BLR2341 PROTEIN"/>
    <property type="match status" value="1"/>
</dbReference>
<evidence type="ECO:0000313" key="3">
    <source>
        <dbReference type="Proteomes" id="UP000546162"/>
    </source>
</evidence>
<dbReference type="PANTHER" id="PTHR35849:SF2">
    <property type="entry name" value="BLR2341 PROTEIN"/>
    <property type="match status" value="1"/>
</dbReference>
<dbReference type="InterPro" id="IPR036513">
    <property type="entry name" value="STAS_dom_sf"/>
</dbReference>
<dbReference type="Gene3D" id="3.30.750.24">
    <property type="entry name" value="STAS domain"/>
    <property type="match status" value="1"/>
</dbReference>
<reference evidence="2 3" key="1">
    <citation type="submission" date="2020-08" db="EMBL/GenBank/DDBJ databases">
        <title>Sequencing the genomes of 1000 actinobacteria strains.</title>
        <authorList>
            <person name="Klenk H.-P."/>
        </authorList>
    </citation>
    <scope>NUCLEOTIDE SEQUENCE [LARGE SCALE GENOMIC DNA]</scope>
    <source>
        <strain evidence="2 3">DSM 45809</strain>
    </source>
</reference>
<accession>A0A7W7GYR8</accession>
<dbReference type="Pfam" id="PF13466">
    <property type="entry name" value="STAS_2"/>
    <property type="match status" value="1"/>
</dbReference>